<dbReference type="OrthoDB" id="5408025at2759"/>
<evidence type="ECO:0000256" key="1">
    <source>
        <dbReference type="SAM" id="MobiDB-lite"/>
    </source>
</evidence>
<evidence type="ECO:0000313" key="3">
    <source>
        <dbReference type="Proteomes" id="UP000007796"/>
    </source>
</evidence>
<feature type="compositionally biased region" description="Low complexity" evidence="1">
    <location>
        <begin position="43"/>
        <end position="64"/>
    </location>
</feature>
<dbReference type="eggNOG" id="ENOG502S8I0">
    <property type="taxonomic scope" value="Eukaryota"/>
</dbReference>
<dbReference type="Proteomes" id="UP000007796">
    <property type="component" value="Unassembled WGS sequence"/>
</dbReference>
<protein>
    <submittedName>
        <fullName evidence="2">Uncharacterized protein</fullName>
    </submittedName>
</protein>
<dbReference type="Pfam" id="PF14618">
    <property type="entry name" value="DUF4452"/>
    <property type="match status" value="1"/>
</dbReference>
<organism evidence="3">
    <name type="scientific">Grosmannia clavigera (strain kw1407 / UAMH 11150)</name>
    <name type="common">Blue stain fungus</name>
    <name type="synonym">Graphiocladiella clavigera</name>
    <dbReference type="NCBI Taxonomy" id="655863"/>
    <lineage>
        <taxon>Eukaryota</taxon>
        <taxon>Fungi</taxon>
        <taxon>Dikarya</taxon>
        <taxon>Ascomycota</taxon>
        <taxon>Pezizomycotina</taxon>
        <taxon>Sordariomycetes</taxon>
        <taxon>Sordariomycetidae</taxon>
        <taxon>Ophiostomatales</taxon>
        <taxon>Ophiostomataceae</taxon>
        <taxon>Leptographium</taxon>
    </lineage>
</organism>
<dbReference type="AlphaFoldDB" id="F0XV21"/>
<dbReference type="EMBL" id="GL630006">
    <property type="protein sequence ID" value="EFW98521.1"/>
    <property type="molecule type" value="Genomic_DNA"/>
</dbReference>
<proteinExistence type="predicted"/>
<feature type="region of interest" description="Disordered" evidence="1">
    <location>
        <begin position="43"/>
        <end position="68"/>
    </location>
</feature>
<name>F0XV21_GROCL</name>
<reference evidence="2 3" key="1">
    <citation type="journal article" date="2011" name="Proc. Natl. Acad. Sci. U.S.A.">
        <title>Genome and transcriptome analyses of the mountain pine beetle-fungal symbiont Grosmannia clavigera, a lodgepole pine pathogen.</title>
        <authorList>
            <person name="DiGuistini S."/>
            <person name="Wang Y."/>
            <person name="Liao N.Y."/>
            <person name="Taylor G."/>
            <person name="Tanguay P."/>
            <person name="Feau N."/>
            <person name="Henrissat B."/>
            <person name="Chan S.K."/>
            <person name="Hesse-Orce U."/>
            <person name="Alamouti S.M."/>
            <person name="Tsui C.K.M."/>
            <person name="Docking R.T."/>
            <person name="Levasseur A."/>
            <person name="Haridas S."/>
            <person name="Robertson G."/>
            <person name="Birol I."/>
            <person name="Holt R.A."/>
            <person name="Marra M.A."/>
            <person name="Hamelin R.C."/>
            <person name="Hirst M."/>
            <person name="Jones S.J.M."/>
            <person name="Bohlmann J."/>
            <person name="Breuil C."/>
        </authorList>
    </citation>
    <scope>NUCLEOTIDE SEQUENCE [LARGE SCALE GENOMIC DNA]</scope>
    <source>
        <strain evidence="3">kw1407 / UAMH 11150</strain>
    </source>
</reference>
<keyword evidence="3" id="KW-1185">Reference proteome</keyword>
<dbReference type="RefSeq" id="XP_014168004.1">
    <property type="nucleotide sequence ID" value="XM_014312529.1"/>
</dbReference>
<dbReference type="HOGENOM" id="CLU_092850_1_0_1"/>
<dbReference type="PANTHER" id="PTHR39615:SF1">
    <property type="entry name" value="YALI0E17897P"/>
    <property type="match status" value="1"/>
</dbReference>
<feature type="region of interest" description="Disordered" evidence="1">
    <location>
        <begin position="98"/>
        <end position="131"/>
    </location>
</feature>
<gene>
    <name evidence="2" type="ORF">CMQ_4373</name>
</gene>
<sequence>MTDSLNLNTFRVKFEAGRSFDLEDDMEFCPGLLSENDLVSIHSSSERSSLASNSPENSPSQPSQVAPIFSLNASSPSFTLPTLTQQATKLYQPAATRARNPIPIVHPSSRPASHISMSTPIPPSGSPGMRIPQQIGAVW</sequence>
<dbReference type="InParanoid" id="F0XV21"/>
<dbReference type="InterPro" id="IPR027915">
    <property type="entry name" value="DUF4452"/>
</dbReference>
<dbReference type="PANTHER" id="PTHR39615">
    <property type="entry name" value="YALI0E17897P"/>
    <property type="match status" value="1"/>
</dbReference>
<evidence type="ECO:0000313" key="2">
    <source>
        <dbReference type="EMBL" id="EFW98521.1"/>
    </source>
</evidence>
<dbReference type="GeneID" id="25977577"/>
<accession>F0XV21</accession>